<feature type="domain" description="Transcription elongation factor GreA/GreB C-terminal" evidence="9">
    <location>
        <begin position="83"/>
        <end position="153"/>
    </location>
</feature>
<comment type="function">
    <text evidence="6 8">Necessary for efficient RNA polymerase transcription elongation past template-encoded arresting sites. The arresting sites in DNA have the property of trapping a certain fraction of elongating RNA polymerases that pass through, resulting in locked ternary complexes. Cleavage of the nascent transcript by cleavage factors such as GreA or GreB allows the resumption of elongation from the new 3'terminus. GreA releases sequences of 2 to 3 nucleotides.</text>
</comment>
<protein>
    <recommendedName>
        <fullName evidence="2 8">Transcription elongation factor GreA</fullName>
    </recommendedName>
    <alternativeName>
        <fullName evidence="7 8">Transcript cleavage factor GreA</fullName>
    </alternativeName>
</protein>
<dbReference type="FunFam" id="1.10.287.180:FF:000001">
    <property type="entry name" value="Transcription elongation factor GreA"/>
    <property type="match status" value="1"/>
</dbReference>
<dbReference type="InterPro" id="IPR036953">
    <property type="entry name" value="GreA/GreB_C_sf"/>
</dbReference>
<evidence type="ECO:0000256" key="1">
    <source>
        <dbReference type="ARBA" id="ARBA00008213"/>
    </source>
</evidence>
<evidence type="ECO:0000313" key="11">
    <source>
        <dbReference type="EMBL" id="MCA9308254.1"/>
    </source>
</evidence>
<keyword evidence="11" id="KW-0648">Protein biosynthesis</keyword>
<dbReference type="PANTHER" id="PTHR30437">
    <property type="entry name" value="TRANSCRIPTION ELONGATION FACTOR GREA"/>
    <property type="match status" value="1"/>
</dbReference>
<evidence type="ECO:0000313" key="12">
    <source>
        <dbReference type="Proteomes" id="UP000740557"/>
    </source>
</evidence>
<dbReference type="InterPro" id="IPR022691">
    <property type="entry name" value="Tscrpt_elong_fac_GreA/B_N"/>
</dbReference>
<dbReference type="InterPro" id="IPR023459">
    <property type="entry name" value="Tscrpt_elong_fac_GreA/B_fam"/>
</dbReference>
<dbReference type="AlphaFoldDB" id="A0A955J1N0"/>
<evidence type="ECO:0000259" key="10">
    <source>
        <dbReference type="Pfam" id="PF03449"/>
    </source>
</evidence>
<comment type="similarity">
    <text evidence="1 8">Belongs to the GreA/GreB family.</text>
</comment>
<reference evidence="11" key="2">
    <citation type="journal article" date="2021" name="Microbiome">
        <title>Successional dynamics and alternative stable states in a saline activated sludge microbial community over 9 years.</title>
        <authorList>
            <person name="Wang Y."/>
            <person name="Ye J."/>
            <person name="Ju F."/>
            <person name="Liu L."/>
            <person name="Boyd J.A."/>
            <person name="Deng Y."/>
            <person name="Parks D.H."/>
            <person name="Jiang X."/>
            <person name="Yin X."/>
            <person name="Woodcroft B.J."/>
            <person name="Tyson G.W."/>
            <person name="Hugenholtz P."/>
            <person name="Polz M.F."/>
            <person name="Zhang T."/>
        </authorList>
    </citation>
    <scope>NUCLEOTIDE SEQUENCE</scope>
    <source>
        <strain evidence="11">HKST-UBA79</strain>
    </source>
</reference>
<organism evidence="11 12">
    <name type="scientific">candidate division WWE3 bacterium</name>
    <dbReference type="NCBI Taxonomy" id="2053526"/>
    <lineage>
        <taxon>Bacteria</taxon>
        <taxon>Katanobacteria</taxon>
    </lineage>
</organism>
<evidence type="ECO:0000256" key="8">
    <source>
        <dbReference type="HAMAP-Rule" id="MF_00105"/>
    </source>
</evidence>
<dbReference type="Gene3D" id="1.10.287.180">
    <property type="entry name" value="Transcription elongation factor, GreA/GreB, N-terminal domain"/>
    <property type="match status" value="1"/>
</dbReference>
<sequence length="153" mass="16786">MQNNVLYITQEGLEALKLEMHNLKEVKRIEVAQRIKLAREFGNLDESMEFEAALDEQAIVEARIQEIIEVLQRAQIPELTITGEIVVGSRVTLEIAGETELFHIVGATEADPLNNKISNESPLGAALVGKTKGTVVEVAAPIGLTSYKVVHVE</sequence>
<dbReference type="GO" id="GO:0003746">
    <property type="term" value="F:translation elongation factor activity"/>
    <property type="evidence" value="ECO:0007669"/>
    <property type="project" value="UniProtKB-KW"/>
</dbReference>
<evidence type="ECO:0000256" key="4">
    <source>
        <dbReference type="ARBA" id="ARBA00023125"/>
    </source>
</evidence>
<keyword evidence="4 8" id="KW-0238">DNA-binding</keyword>
<dbReference type="InterPro" id="IPR036805">
    <property type="entry name" value="Tscrpt_elong_fac_GreA/B_N_sf"/>
</dbReference>
<dbReference type="Pfam" id="PF01272">
    <property type="entry name" value="GreA_GreB"/>
    <property type="match status" value="1"/>
</dbReference>
<dbReference type="GO" id="GO:0070063">
    <property type="term" value="F:RNA polymerase binding"/>
    <property type="evidence" value="ECO:0007669"/>
    <property type="project" value="InterPro"/>
</dbReference>
<evidence type="ECO:0000256" key="6">
    <source>
        <dbReference type="ARBA" id="ARBA00024916"/>
    </source>
</evidence>
<keyword evidence="5 8" id="KW-0804">Transcription</keyword>
<keyword evidence="11" id="KW-0251">Elongation factor</keyword>
<dbReference type="SUPFAM" id="SSF54534">
    <property type="entry name" value="FKBP-like"/>
    <property type="match status" value="1"/>
</dbReference>
<dbReference type="HAMAP" id="MF_00105">
    <property type="entry name" value="GreA_GreB"/>
    <property type="match status" value="1"/>
</dbReference>
<comment type="caution">
    <text evidence="11">The sequence shown here is derived from an EMBL/GenBank/DDBJ whole genome shotgun (WGS) entry which is preliminary data.</text>
</comment>
<evidence type="ECO:0000259" key="9">
    <source>
        <dbReference type="Pfam" id="PF01272"/>
    </source>
</evidence>
<dbReference type="SUPFAM" id="SSF46557">
    <property type="entry name" value="GreA transcript cleavage protein, N-terminal domain"/>
    <property type="match status" value="1"/>
</dbReference>
<evidence type="ECO:0000256" key="2">
    <source>
        <dbReference type="ARBA" id="ARBA00013729"/>
    </source>
</evidence>
<dbReference type="Gene3D" id="3.10.50.30">
    <property type="entry name" value="Transcription elongation factor, GreA/GreB, C-terminal domain"/>
    <property type="match status" value="1"/>
</dbReference>
<dbReference type="PIRSF" id="PIRSF006092">
    <property type="entry name" value="GreA_GreB"/>
    <property type="match status" value="1"/>
</dbReference>
<dbReference type="GO" id="GO:0006354">
    <property type="term" value="P:DNA-templated transcription elongation"/>
    <property type="evidence" value="ECO:0007669"/>
    <property type="project" value="TreeGrafter"/>
</dbReference>
<gene>
    <name evidence="8" type="primary">greA</name>
    <name evidence="11" type="ORF">KC980_01965</name>
</gene>
<dbReference type="Pfam" id="PF03449">
    <property type="entry name" value="GreA_GreB_N"/>
    <property type="match status" value="1"/>
</dbReference>
<dbReference type="InterPro" id="IPR001437">
    <property type="entry name" value="Tscrpt_elong_fac_GreA/B_C"/>
</dbReference>
<name>A0A955J1N0_UNCKA</name>
<keyword evidence="3 8" id="KW-0805">Transcription regulation</keyword>
<accession>A0A955J1N0</accession>
<feature type="domain" description="Transcription elongation factor GreA/GreB N-terminal" evidence="10">
    <location>
        <begin position="7"/>
        <end position="76"/>
    </location>
</feature>
<proteinExistence type="inferred from homology"/>
<dbReference type="PANTHER" id="PTHR30437:SF4">
    <property type="entry name" value="TRANSCRIPTION ELONGATION FACTOR GREA"/>
    <property type="match status" value="1"/>
</dbReference>
<dbReference type="GO" id="GO:0032784">
    <property type="term" value="P:regulation of DNA-templated transcription elongation"/>
    <property type="evidence" value="ECO:0007669"/>
    <property type="project" value="UniProtKB-UniRule"/>
</dbReference>
<evidence type="ECO:0000256" key="3">
    <source>
        <dbReference type="ARBA" id="ARBA00023015"/>
    </source>
</evidence>
<dbReference type="InterPro" id="IPR028624">
    <property type="entry name" value="Tscrpt_elong_fac_GreA/B"/>
</dbReference>
<reference evidence="11" key="1">
    <citation type="submission" date="2020-04" db="EMBL/GenBank/DDBJ databases">
        <authorList>
            <person name="Zhang T."/>
        </authorList>
    </citation>
    <scope>NUCLEOTIDE SEQUENCE</scope>
    <source>
        <strain evidence="11">HKST-UBA79</strain>
    </source>
</reference>
<dbReference type="EMBL" id="JAGQNX010000057">
    <property type="protein sequence ID" value="MCA9308254.1"/>
    <property type="molecule type" value="Genomic_DNA"/>
</dbReference>
<dbReference type="Proteomes" id="UP000740557">
    <property type="component" value="Unassembled WGS sequence"/>
</dbReference>
<dbReference type="GO" id="GO:0003677">
    <property type="term" value="F:DNA binding"/>
    <property type="evidence" value="ECO:0007669"/>
    <property type="project" value="UniProtKB-UniRule"/>
</dbReference>
<evidence type="ECO:0000256" key="5">
    <source>
        <dbReference type="ARBA" id="ARBA00023163"/>
    </source>
</evidence>
<evidence type="ECO:0000256" key="7">
    <source>
        <dbReference type="ARBA" id="ARBA00030776"/>
    </source>
</evidence>